<feature type="region of interest" description="Disordered" evidence="1">
    <location>
        <begin position="138"/>
        <end position="158"/>
    </location>
</feature>
<dbReference type="Proteomes" id="UP001446871">
    <property type="component" value="Unassembled WGS sequence"/>
</dbReference>
<proteinExistence type="predicted"/>
<name>A0ABR1UZ13_9PEZI</name>
<feature type="compositionally biased region" description="Polar residues" evidence="1">
    <location>
        <begin position="228"/>
        <end position="237"/>
    </location>
</feature>
<evidence type="ECO:0000313" key="3">
    <source>
        <dbReference type="Proteomes" id="UP001446871"/>
    </source>
</evidence>
<feature type="compositionally biased region" description="Basic and acidic residues" evidence="1">
    <location>
        <begin position="997"/>
        <end position="1009"/>
    </location>
</feature>
<feature type="compositionally biased region" description="Acidic residues" evidence="1">
    <location>
        <begin position="1010"/>
        <end position="1023"/>
    </location>
</feature>
<organism evidence="2 3">
    <name type="scientific">Apiospora saccharicola</name>
    <dbReference type="NCBI Taxonomy" id="335842"/>
    <lineage>
        <taxon>Eukaryota</taxon>
        <taxon>Fungi</taxon>
        <taxon>Dikarya</taxon>
        <taxon>Ascomycota</taxon>
        <taxon>Pezizomycotina</taxon>
        <taxon>Sordariomycetes</taxon>
        <taxon>Xylariomycetidae</taxon>
        <taxon>Amphisphaeriales</taxon>
        <taxon>Apiosporaceae</taxon>
        <taxon>Apiospora</taxon>
    </lineage>
</organism>
<feature type="region of interest" description="Disordered" evidence="1">
    <location>
        <begin position="493"/>
        <end position="1056"/>
    </location>
</feature>
<feature type="compositionally biased region" description="Polar residues" evidence="1">
    <location>
        <begin position="310"/>
        <end position="324"/>
    </location>
</feature>
<feature type="compositionally biased region" description="Basic and acidic residues" evidence="1">
    <location>
        <begin position="325"/>
        <end position="340"/>
    </location>
</feature>
<protein>
    <submittedName>
        <fullName evidence="2">Uncharacterized protein</fullName>
    </submittedName>
</protein>
<evidence type="ECO:0000313" key="2">
    <source>
        <dbReference type="EMBL" id="KAK8064168.1"/>
    </source>
</evidence>
<feature type="compositionally biased region" description="Acidic residues" evidence="1">
    <location>
        <begin position="900"/>
        <end position="991"/>
    </location>
</feature>
<evidence type="ECO:0000256" key="1">
    <source>
        <dbReference type="SAM" id="MobiDB-lite"/>
    </source>
</evidence>
<feature type="compositionally biased region" description="Low complexity" evidence="1">
    <location>
        <begin position="889"/>
        <end position="899"/>
    </location>
</feature>
<feature type="compositionally biased region" description="Low complexity" evidence="1">
    <location>
        <begin position="493"/>
        <end position="502"/>
    </location>
</feature>
<feature type="compositionally biased region" description="Basic and acidic residues" evidence="1">
    <location>
        <begin position="357"/>
        <end position="366"/>
    </location>
</feature>
<gene>
    <name evidence="2" type="ORF">PG996_008820</name>
</gene>
<accession>A0ABR1UZ13</accession>
<keyword evidence="3" id="KW-1185">Reference proteome</keyword>
<feature type="region of interest" description="Disordered" evidence="1">
    <location>
        <begin position="216"/>
        <end position="366"/>
    </location>
</feature>
<sequence>MASGREFPTELPADPAVPGFAGFLFRHLKGPGHDCGHFPKYRAATGHEYPSRLGFFHSSRPECIVVYLDTSKLCKSCLDLVVPLGYNYWSILSVHNQVEKGKPSTTTQEPGSIERQKRWLDAPPSALRYPEFTQARAEQLPSEDSTARANVDQGPTIPTRVSIPQLPWASEAWQWLSSQRKPFYIDQLHMIKGWTPLAETMAERDFETAQKTGISFIPATEGNRSKMSKSTRATTKVTRPADNAATSTAISDKTLKATKTTKTTRKKSPEDSQAPDPTVTIPAGHSTESRTTEDLPISLSMGLSKKKISTSRAPKDSSTSSPKSAKTDKPNPDLIKRSGEHTQGAKKSANTSSKLQKKPEPRHDEHVSTLAKINPGIGLDHSIQPVIQHTRNYNRYEPLPFDSPVKPASLGNYKRGVGAAVILTQSSPTRLPLELVLDEDYSSAKRSKDLLRGPEESANEEEILALVGSRGPRREAGPETNLGFIEAAVKAKSKVPAASKKVGTPSLSYDRPLKAEKPKSSVVATESPREKSVQKAATTFRRDRSPLHNDKPRNVGSAEQSRDKPTQRVPATSKTDKPSSQHGKPPKANTPKSEVVSPELPRDKSDRKVHAPSKTDKPPLQHDKLRKVQAPWSETPPKSKAPKSETPKSGAVSQKSPPGKSAQKTSKTGTTRSGEANAKKPSEKARTDDKASKKPSKPKLKRSDPASKQASRHEKKSPSNRGQGNKKRSGKSGDDPASPAAKTSGKNGHDANIPDGDGEGNSGVDQSEEVPSGSDNQEDSEGKDDGEGDGEDDGEGEGEGEGEDGGEDEGEDGGEDEGEDGGEEGGEDGSDNNDDGSENNNGSNDDNNKDSDENEGSNDQGSGDEGSDDDGNDNEGSDDDVNNDDGNDNDNGGSDNNEGSNDEGAGEDADNGDDDDNEGSNNDESDGDNDNDSDNDNGDGDGDGGSDDDNEGSNNDESDGDNGNDSDNDNGDGDGDGDGGSDENQGSDDNDNNNSSDNEHSDNNDNRGSDDEEGSNDDEEGSNDEGAPEKRVPVRMRRMSRTVVHVAPKSPRTKSRTMMYSAKTAKRLKTMVIMD</sequence>
<dbReference type="EMBL" id="JAQQWM010000005">
    <property type="protein sequence ID" value="KAK8064168.1"/>
    <property type="molecule type" value="Genomic_DNA"/>
</dbReference>
<comment type="caution">
    <text evidence="2">The sequence shown here is derived from an EMBL/GenBank/DDBJ whole genome shotgun (WGS) entry which is preliminary data.</text>
</comment>
<feature type="compositionally biased region" description="Acidic residues" evidence="1">
    <location>
        <begin position="865"/>
        <end position="888"/>
    </location>
</feature>
<feature type="compositionally biased region" description="Basic and acidic residues" evidence="1">
    <location>
        <begin position="540"/>
        <end position="553"/>
    </location>
</feature>
<reference evidence="2 3" key="1">
    <citation type="submission" date="2023-01" db="EMBL/GenBank/DDBJ databases">
        <title>Analysis of 21 Apiospora genomes using comparative genomics revels a genus with tremendous synthesis potential of carbohydrate active enzymes and secondary metabolites.</title>
        <authorList>
            <person name="Sorensen T."/>
        </authorList>
    </citation>
    <scope>NUCLEOTIDE SEQUENCE [LARGE SCALE GENOMIC DNA]</scope>
    <source>
        <strain evidence="2 3">CBS 83171</strain>
    </source>
</reference>
<feature type="compositionally biased region" description="Acidic residues" evidence="1">
    <location>
        <begin position="776"/>
        <end position="837"/>
    </location>
</feature>
<feature type="compositionally biased region" description="Basic and acidic residues" evidence="1">
    <location>
        <begin position="677"/>
        <end position="692"/>
    </location>
</feature>
<feature type="compositionally biased region" description="Polar residues" evidence="1">
    <location>
        <begin position="651"/>
        <end position="674"/>
    </location>
</feature>
<feature type="compositionally biased region" description="Basic and acidic residues" evidence="1">
    <location>
        <begin position="600"/>
        <end position="623"/>
    </location>
</feature>